<dbReference type="Pfam" id="PF00611">
    <property type="entry name" value="FCH"/>
    <property type="match status" value="1"/>
</dbReference>
<dbReference type="SUPFAM" id="SSF50044">
    <property type="entry name" value="SH3-domain"/>
    <property type="match status" value="1"/>
</dbReference>
<evidence type="ECO:0000313" key="10">
    <source>
        <dbReference type="Proteomes" id="UP000828390"/>
    </source>
</evidence>
<evidence type="ECO:0000256" key="3">
    <source>
        <dbReference type="PROSITE-ProRule" id="PRU00192"/>
    </source>
</evidence>
<keyword evidence="10" id="KW-1185">Reference proteome</keyword>
<dbReference type="InterPro" id="IPR057870">
    <property type="entry name" value="HR1_TOCA"/>
</dbReference>
<dbReference type="SMART" id="SM00326">
    <property type="entry name" value="SH3"/>
    <property type="match status" value="1"/>
</dbReference>
<evidence type="ECO:0000256" key="5">
    <source>
        <dbReference type="SAM" id="Coils"/>
    </source>
</evidence>
<dbReference type="CDD" id="cd11911">
    <property type="entry name" value="SH3_CIP4-like"/>
    <property type="match status" value="1"/>
</dbReference>
<evidence type="ECO:0000259" key="7">
    <source>
        <dbReference type="PROSITE" id="PS50002"/>
    </source>
</evidence>
<dbReference type="Pfam" id="PF25610">
    <property type="entry name" value="HR1_TOCA"/>
    <property type="match status" value="1"/>
</dbReference>
<dbReference type="EMBL" id="JAIWYP010000007">
    <property type="protein sequence ID" value="KAH3800910.1"/>
    <property type="molecule type" value="Genomic_DNA"/>
</dbReference>
<dbReference type="PANTHER" id="PTHR15735">
    <property type="entry name" value="FCH AND DOUBLE SH3 DOMAINS PROTEIN"/>
    <property type="match status" value="1"/>
</dbReference>
<dbReference type="Gene3D" id="2.30.30.40">
    <property type="entry name" value="SH3 Domains"/>
    <property type="match status" value="1"/>
</dbReference>
<feature type="compositionally biased region" description="Basic and acidic residues" evidence="6">
    <location>
        <begin position="306"/>
        <end position="323"/>
    </location>
</feature>
<protein>
    <recommendedName>
        <fullName evidence="11">Formin-binding protein 1-like</fullName>
    </recommendedName>
</protein>
<gene>
    <name evidence="9" type="ORF">DPMN_154553</name>
</gene>
<reference evidence="9" key="1">
    <citation type="journal article" date="2019" name="bioRxiv">
        <title>The Genome of the Zebra Mussel, Dreissena polymorpha: A Resource for Invasive Species Research.</title>
        <authorList>
            <person name="McCartney M.A."/>
            <person name="Auch B."/>
            <person name="Kono T."/>
            <person name="Mallez S."/>
            <person name="Zhang Y."/>
            <person name="Obille A."/>
            <person name="Becker A."/>
            <person name="Abrahante J.E."/>
            <person name="Garbe J."/>
            <person name="Badalamenti J.P."/>
            <person name="Herman A."/>
            <person name="Mangelson H."/>
            <person name="Liachko I."/>
            <person name="Sullivan S."/>
            <person name="Sone E.D."/>
            <person name="Koren S."/>
            <person name="Silverstein K.A.T."/>
            <person name="Beckman K.B."/>
            <person name="Gohl D.M."/>
        </authorList>
    </citation>
    <scope>NUCLEOTIDE SEQUENCE</scope>
    <source>
        <strain evidence="9">Duluth1</strain>
        <tissue evidence="9">Whole animal</tissue>
    </source>
</reference>
<evidence type="ECO:0000256" key="6">
    <source>
        <dbReference type="SAM" id="MobiDB-lite"/>
    </source>
</evidence>
<feature type="region of interest" description="Disordered" evidence="6">
    <location>
        <begin position="448"/>
        <end position="486"/>
    </location>
</feature>
<dbReference type="InterPro" id="IPR027267">
    <property type="entry name" value="AH/BAR_dom_sf"/>
</dbReference>
<evidence type="ECO:0000313" key="9">
    <source>
        <dbReference type="EMBL" id="KAH3800910.1"/>
    </source>
</evidence>
<dbReference type="Proteomes" id="UP000828390">
    <property type="component" value="Unassembled WGS sequence"/>
</dbReference>
<dbReference type="InterPro" id="IPR031160">
    <property type="entry name" value="F_BAR_dom"/>
</dbReference>
<keyword evidence="2 4" id="KW-0175">Coiled coil</keyword>
<dbReference type="InterPro" id="IPR036028">
    <property type="entry name" value="SH3-like_dom_sf"/>
</dbReference>
<feature type="coiled-coil region" evidence="5">
    <location>
        <begin position="122"/>
        <end position="152"/>
    </location>
</feature>
<dbReference type="SMART" id="SM00055">
    <property type="entry name" value="FCH"/>
    <property type="match status" value="1"/>
</dbReference>
<dbReference type="InterPro" id="IPR001452">
    <property type="entry name" value="SH3_domain"/>
</dbReference>
<accession>A0A9D4FR11</accession>
<dbReference type="PROSITE" id="PS51741">
    <property type="entry name" value="F_BAR"/>
    <property type="match status" value="1"/>
</dbReference>
<dbReference type="FunFam" id="1.20.1270.60:FF:000002">
    <property type="entry name" value="Formin-binding protein 1-like isoform 1"/>
    <property type="match status" value="1"/>
</dbReference>
<dbReference type="Gene3D" id="6.10.140.470">
    <property type="match status" value="1"/>
</dbReference>
<name>A0A9D4FR11_DREPO</name>
<comment type="caution">
    <text evidence="9">The sequence shown here is derived from an EMBL/GenBank/DDBJ whole genome shotgun (WGS) entry which is preliminary data.</text>
</comment>
<feature type="domain" description="SH3" evidence="7">
    <location>
        <begin position="512"/>
        <end position="573"/>
    </location>
</feature>
<dbReference type="CDD" id="cd07653">
    <property type="entry name" value="F-BAR_CIP4-like"/>
    <property type="match status" value="1"/>
</dbReference>
<dbReference type="SUPFAM" id="SSF103657">
    <property type="entry name" value="BAR/IMD domain-like"/>
    <property type="match status" value="1"/>
</dbReference>
<dbReference type="InterPro" id="IPR001060">
    <property type="entry name" value="FCH_dom"/>
</dbReference>
<feature type="domain" description="F-BAR" evidence="8">
    <location>
        <begin position="1"/>
        <end position="262"/>
    </location>
</feature>
<dbReference type="Gene3D" id="1.20.1270.60">
    <property type="entry name" value="Arfaptin homology (AH) domain/BAR domain"/>
    <property type="match status" value="1"/>
</dbReference>
<feature type="compositionally biased region" description="Low complexity" evidence="6">
    <location>
        <begin position="285"/>
        <end position="301"/>
    </location>
</feature>
<dbReference type="AlphaFoldDB" id="A0A9D4FR11"/>
<evidence type="ECO:0000256" key="2">
    <source>
        <dbReference type="ARBA" id="ARBA00023054"/>
    </source>
</evidence>
<organism evidence="9 10">
    <name type="scientific">Dreissena polymorpha</name>
    <name type="common">Zebra mussel</name>
    <name type="synonym">Mytilus polymorpha</name>
    <dbReference type="NCBI Taxonomy" id="45954"/>
    <lineage>
        <taxon>Eukaryota</taxon>
        <taxon>Metazoa</taxon>
        <taxon>Spiralia</taxon>
        <taxon>Lophotrochozoa</taxon>
        <taxon>Mollusca</taxon>
        <taxon>Bivalvia</taxon>
        <taxon>Autobranchia</taxon>
        <taxon>Heteroconchia</taxon>
        <taxon>Euheterodonta</taxon>
        <taxon>Imparidentia</taxon>
        <taxon>Neoheterodontei</taxon>
        <taxon>Myida</taxon>
        <taxon>Dreissenoidea</taxon>
        <taxon>Dreissenidae</taxon>
        <taxon>Dreissena</taxon>
    </lineage>
</organism>
<dbReference type="PANTHER" id="PTHR15735:SF12">
    <property type="entry name" value="CDC42-INTERACTING PROTEIN 4, ISOFORM B"/>
    <property type="match status" value="1"/>
</dbReference>
<proteinExistence type="predicted"/>
<evidence type="ECO:0000256" key="1">
    <source>
        <dbReference type="ARBA" id="ARBA00022443"/>
    </source>
</evidence>
<evidence type="ECO:0000256" key="4">
    <source>
        <dbReference type="PROSITE-ProRule" id="PRU01077"/>
    </source>
</evidence>
<evidence type="ECO:0000259" key="8">
    <source>
        <dbReference type="PROSITE" id="PS51741"/>
    </source>
</evidence>
<dbReference type="FunFam" id="2.30.30.40:FF:000203">
    <property type="entry name" value="Cdc42-interacting protein 4, isoform F"/>
    <property type="match status" value="1"/>
</dbReference>
<reference evidence="9" key="2">
    <citation type="submission" date="2020-11" db="EMBL/GenBank/DDBJ databases">
        <authorList>
            <person name="McCartney M.A."/>
            <person name="Auch B."/>
            <person name="Kono T."/>
            <person name="Mallez S."/>
            <person name="Becker A."/>
            <person name="Gohl D.M."/>
            <person name="Silverstein K.A.T."/>
            <person name="Koren S."/>
            <person name="Bechman K.B."/>
            <person name="Herman A."/>
            <person name="Abrahante J.E."/>
            <person name="Garbe J."/>
        </authorList>
    </citation>
    <scope>NUCLEOTIDE SEQUENCE</scope>
    <source>
        <strain evidence="9">Duluth1</strain>
        <tissue evidence="9">Whole animal</tissue>
    </source>
</reference>
<evidence type="ECO:0008006" key="11">
    <source>
        <dbReference type="Google" id="ProtNLM"/>
    </source>
</evidence>
<dbReference type="PROSITE" id="PS50002">
    <property type="entry name" value="SH3"/>
    <property type="match status" value="1"/>
</dbReference>
<keyword evidence="1 3" id="KW-0728">SH3 domain</keyword>
<feature type="coiled-coil region" evidence="5">
    <location>
        <begin position="418"/>
        <end position="445"/>
    </location>
</feature>
<feature type="region of interest" description="Disordered" evidence="6">
    <location>
        <begin position="278"/>
        <end position="352"/>
    </location>
</feature>
<dbReference type="Pfam" id="PF00018">
    <property type="entry name" value="SH3_1"/>
    <property type="match status" value="1"/>
</dbReference>
<feature type="compositionally biased region" description="Polar residues" evidence="6">
    <location>
        <begin position="461"/>
        <end position="473"/>
    </location>
</feature>
<sequence length="578" mass="66487">MSWGLDLWDKYENVGKHTDKGIDFLDKYYNFLKKRCEIEQSYANELKKLVKNNQPRKKEEEDYQFTTAQAFLDMLKEVHDMAGQHEMIAESTQQQLMADIKKCVMELRTDRQKALNDGVKFQNQLKESLKMLDAAKKTYERKFQEAERASETFHRADADIHLSRADVEKTRQTSLRKTQEAEESKNEYASQLQTTNRFQHEYYTMLMPQVFQQLQDVDEKRISMVKTVIEGSAALENSVLPILKSCIEGMNKAAQSINRSADSQMFVEKNRTGFQIPGDIPFDDLSSGGSNSNSLNNRNLSPADVTRNDKRTTVKGTGTEKGKKDKKRGGLFKIFGNTATDEQKDEFPNEPAQRRVKLQKKIDEIKSRISHETNERYVDEIKSRISHETNEREGMMKMRDVYMANPQLGDADVLTKKLDLNTQTINELQLELKKFEDMLDNTKNELSGGVMRRHGSDDSMTHSINSVDSSQMHPSAPGTPMPQHNNTQEEYYEPVEDPVVDHPPPDEFDEYPVIGSCRALYAFDAVNEGSVSMVENEEMSVLEQDQGDGWTRVRKYNNEEGFVPTTYIQCHFYDQDAV</sequence>